<organism evidence="2">
    <name type="scientific">viral metagenome</name>
    <dbReference type="NCBI Taxonomy" id="1070528"/>
    <lineage>
        <taxon>unclassified sequences</taxon>
        <taxon>metagenomes</taxon>
        <taxon>organismal metagenomes</taxon>
    </lineage>
</organism>
<name>A0A6C0E6N1_9ZZZZ</name>
<feature type="compositionally biased region" description="Basic residues" evidence="1">
    <location>
        <begin position="405"/>
        <end position="432"/>
    </location>
</feature>
<protein>
    <recommendedName>
        <fullName evidence="3">UBA domain-containing protein</fullName>
    </recommendedName>
</protein>
<dbReference type="EMBL" id="MN739739">
    <property type="protein sequence ID" value="QHT24113.1"/>
    <property type="molecule type" value="Genomic_DNA"/>
</dbReference>
<evidence type="ECO:0000256" key="1">
    <source>
        <dbReference type="SAM" id="MobiDB-lite"/>
    </source>
</evidence>
<dbReference type="AlphaFoldDB" id="A0A6C0E6N1"/>
<feature type="region of interest" description="Disordered" evidence="1">
    <location>
        <begin position="396"/>
        <end position="432"/>
    </location>
</feature>
<sequence length="432" mass="49824">MDKPLDQRKTIHLCIFMHSIERIDLKLSELAKKYPASINKNPELFHTIFHPGDVGLLTYAREQDLEKGATHESSCGFTCNMLSNFGSFFEKDSNWTNAMDQSVRWHLTERPPQGESMLPPVHLVEKARPIDSDIEMELLKNLPTEPQAYKRNFIYDQKFTFGINSDSKPTNDFMNPSMGIFIVGHSNLETPVKEIVEKYRVKFNEGIPCSKTIAKYNMTNTGIYTQFRLDLVNAGIAPDELPLVSLSRFHSDPSRRPECVKINGIDHFNGIYLSHIIKDFTQFGNEHVNIMLYSCRGRVEEKADRIPLTNRVNMSSIMKQSAEEKQQYKSFEEYGYPFVFKFMQKTGIMDPDLAVQKLKDAGYDFSRAVEDIENRKIMDKVVSEINTIGDNASRKLRSVSGLGGTRKRKRRKGRKTKRRKNKRSIKRRSSTR</sequence>
<accession>A0A6C0E6N1</accession>
<evidence type="ECO:0008006" key="3">
    <source>
        <dbReference type="Google" id="ProtNLM"/>
    </source>
</evidence>
<reference evidence="2" key="1">
    <citation type="journal article" date="2020" name="Nature">
        <title>Giant virus diversity and host interactions through global metagenomics.</title>
        <authorList>
            <person name="Schulz F."/>
            <person name="Roux S."/>
            <person name="Paez-Espino D."/>
            <person name="Jungbluth S."/>
            <person name="Walsh D.A."/>
            <person name="Denef V.J."/>
            <person name="McMahon K.D."/>
            <person name="Konstantinidis K.T."/>
            <person name="Eloe-Fadrosh E.A."/>
            <person name="Kyrpides N.C."/>
            <person name="Woyke T."/>
        </authorList>
    </citation>
    <scope>NUCLEOTIDE SEQUENCE</scope>
    <source>
        <strain evidence="2">GVMAG-M-3300023179-132</strain>
    </source>
</reference>
<proteinExistence type="predicted"/>
<evidence type="ECO:0000313" key="2">
    <source>
        <dbReference type="EMBL" id="QHT24113.1"/>
    </source>
</evidence>